<dbReference type="Pfam" id="PF00646">
    <property type="entry name" value="F-box"/>
    <property type="match status" value="1"/>
</dbReference>
<reference evidence="3 4" key="1">
    <citation type="submission" date="2014-11" db="EMBL/GenBank/DDBJ databases">
        <authorList>
            <person name="Wibberg Daniel"/>
        </authorList>
    </citation>
    <scope>NUCLEOTIDE SEQUENCE [LARGE SCALE GENOMIC DNA]</scope>
    <source>
        <strain evidence="3">Rhizoctonia solani AG1-IB 7/3/14</strain>
    </source>
</reference>
<dbReference type="PROSITE" id="PS50181">
    <property type="entry name" value="FBOX"/>
    <property type="match status" value="1"/>
</dbReference>
<organism evidence="3 4">
    <name type="scientific">Thanatephorus cucumeris (strain AG1-IB / isolate 7/3/14)</name>
    <name type="common">Lettuce bottom rot fungus</name>
    <name type="synonym">Rhizoctonia solani</name>
    <dbReference type="NCBI Taxonomy" id="1108050"/>
    <lineage>
        <taxon>Eukaryota</taxon>
        <taxon>Fungi</taxon>
        <taxon>Dikarya</taxon>
        <taxon>Basidiomycota</taxon>
        <taxon>Agaricomycotina</taxon>
        <taxon>Agaricomycetes</taxon>
        <taxon>Cantharellales</taxon>
        <taxon>Ceratobasidiaceae</taxon>
        <taxon>Rhizoctonia</taxon>
        <taxon>Rhizoctonia solani AG-1</taxon>
    </lineage>
</organism>
<dbReference type="AlphaFoldDB" id="A0A0B7FWD6"/>
<dbReference type="Proteomes" id="UP000059188">
    <property type="component" value="Unassembled WGS sequence"/>
</dbReference>
<dbReference type="STRING" id="1108050.A0A0B7FWD6"/>
<feature type="domain" description="F-box" evidence="2">
    <location>
        <begin position="48"/>
        <end position="97"/>
    </location>
</feature>
<gene>
    <name evidence="3" type="ORF">RSOLAG1IB_10335</name>
</gene>
<dbReference type="InterPro" id="IPR001810">
    <property type="entry name" value="F-box_dom"/>
</dbReference>
<dbReference type="InterPro" id="IPR036047">
    <property type="entry name" value="F-box-like_dom_sf"/>
</dbReference>
<protein>
    <recommendedName>
        <fullName evidence="2">F-box domain-containing protein</fullName>
    </recommendedName>
</protein>
<evidence type="ECO:0000313" key="4">
    <source>
        <dbReference type="Proteomes" id="UP000059188"/>
    </source>
</evidence>
<sequence>MTKTRAPFLGPAGGRSSEAQPKLGECPPRRSTQVTKGRKQKVDPYLRFNRLLSLPPEIFNEIASCLLPTDILNLAQSSKFFRGIFMSRTSRQIWRAVMHSVPLLPPCPLELAEPQYISLIYSKMCSSCGATVVRPMDPFLLVRLCDTCCVEQVESRGTEDDDLQFLPQSTEIMKPLYGVVYTLLAEVDKLRVAAESDPGNFANWKKARLEQMQERQKFGYELGAFLDDLESERIAEIGRLKQARWEQIKVRLLEAGWESRVIDGCESSQWQELVHQPAPVTNSIWVALYPELTPFLLESKEETERFDKERRRNHRVRTIENLAMRVKREIPPLVHVKLSSSCAGDHTPGPSNFTFTAASFGLPISHYPGIKTERPFPSMEEFQEWPMIKNVLDEDLLPHEAEERCVIIKDDFYEAVLEWNHNIEKNLVDIWRSDADSDDKCERGANVTVLEDRETQEDVERIEPSTSTSLKQTATTEEKTNLGVTYYTSTPIPRFTVTYAMHDGSTTTKLSDLSPQQQLLLRADTFFKHEETCYAYPDIVSHLAPGYIVDSGRDKGQGDAGGLRRCNNASTVAKQLLSWVGRPNASSAEMEGIGGQLLRDEPNLKLARGWSKLVQCCAQEENRWKQVQDNINAMSMLLRVDPNKYDPVPECARKPSLSTHRNSLKLANSTKSNRIRLVSCVVCEDTYFQGQCFYAFRRGVGCPIQEHLREV</sequence>
<evidence type="ECO:0000313" key="3">
    <source>
        <dbReference type="EMBL" id="CEL62271.1"/>
    </source>
</evidence>
<name>A0A0B7FWD6_THACB</name>
<dbReference type="EMBL" id="LN679164">
    <property type="protein sequence ID" value="CEL62271.1"/>
    <property type="molecule type" value="Genomic_DNA"/>
</dbReference>
<evidence type="ECO:0000256" key="1">
    <source>
        <dbReference type="SAM" id="MobiDB-lite"/>
    </source>
</evidence>
<proteinExistence type="predicted"/>
<dbReference type="OrthoDB" id="2322499at2759"/>
<accession>A0A0B7FWD6</accession>
<evidence type="ECO:0000259" key="2">
    <source>
        <dbReference type="PROSITE" id="PS50181"/>
    </source>
</evidence>
<dbReference type="SUPFAM" id="SSF81383">
    <property type="entry name" value="F-box domain"/>
    <property type="match status" value="1"/>
</dbReference>
<keyword evidence="4" id="KW-1185">Reference proteome</keyword>
<feature type="region of interest" description="Disordered" evidence="1">
    <location>
        <begin position="1"/>
        <end position="39"/>
    </location>
</feature>